<reference evidence="1" key="1">
    <citation type="submission" date="2013-12" db="EMBL/GenBank/DDBJ databases">
        <title>The Genome Sequence of Aphanomyces invadans NJM9701.</title>
        <authorList>
            <consortium name="The Broad Institute Genomics Platform"/>
            <person name="Russ C."/>
            <person name="Tyler B."/>
            <person name="van West P."/>
            <person name="Dieguez-Uribeondo J."/>
            <person name="Young S.K."/>
            <person name="Zeng Q."/>
            <person name="Gargeya S."/>
            <person name="Fitzgerald M."/>
            <person name="Abouelleil A."/>
            <person name="Alvarado L."/>
            <person name="Chapman S.B."/>
            <person name="Gainer-Dewar J."/>
            <person name="Goldberg J."/>
            <person name="Griggs A."/>
            <person name="Gujja S."/>
            <person name="Hansen M."/>
            <person name="Howarth C."/>
            <person name="Imamovic A."/>
            <person name="Ireland A."/>
            <person name="Larimer J."/>
            <person name="McCowan C."/>
            <person name="Murphy C."/>
            <person name="Pearson M."/>
            <person name="Poon T.W."/>
            <person name="Priest M."/>
            <person name="Roberts A."/>
            <person name="Saif S."/>
            <person name="Shea T."/>
            <person name="Sykes S."/>
            <person name="Wortman J."/>
            <person name="Nusbaum C."/>
            <person name="Birren B."/>
        </authorList>
    </citation>
    <scope>NUCLEOTIDE SEQUENCE [LARGE SCALE GENOMIC DNA]</scope>
    <source>
        <strain evidence="1">NJM9701</strain>
    </source>
</reference>
<organism evidence="1">
    <name type="scientific">Aphanomyces invadans</name>
    <dbReference type="NCBI Taxonomy" id="157072"/>
    <lineage>
        <taxon>Eukaryota</taxon>
        <taxon>Sar</taxon>
        <taxon>Stramenopiles</taxon>
        <taxon>Oomycota</taxon>
        <taxon>Saprolegniomycetes</taxon>
        <taxon>Saprolegniales</taxon>
        <taxon>Verrucalvaceae</taxon>
        <taxon>Aphanomyces</taxon>
    </lineage>
</organism>
<dbReference type="VEuPathDB" id="FungiDB:H310_14639"/>
<proteinExistence type="predicted"/>
<protein>
    <submittedName>
        <fullName evidence="1">Uncharacterized protein</fullName>
    </submittedName>
</protein>
<dbReference type="STRING" id="157072.A0A024T987"/>
<dbReference type="RefSeq" id="XP_008880756.1">
    <property type="nucleotide sequence ID" value="XM_008882534.1"/>
</dbReference>
<dbReference type="EMBL" id="KI914029">
    <property type="protein sequence ID" value="ETV90603.1"/>
    <property type="molecule type" value="Genomic_DNA"/>
</dbReference>
<dbReference type="GeneID" id="20091689"/>
<accession>A0A024T987</accession>
<gene>
    <name evidence="1" type="ORF">H310_14639</name>
</gene>
<sequence>MDNIHRNVAAKSELLRHQARGRRSKKPLVKMAKFAVGDYVLLGKVVNFPNKLALNWRGPYRVSRIESDYVMEIQQLVEPFATSVHHASRLKYFCDAALDIDDLKEYAVFGDEGFFVEDLLDARYSGHR</sequence>
<name>A0A024T987_9STRA</name>
<evidence type="ECO:0000313" key="1">
    <source>
        <dbReference type="EMBL" id="ETV90603.1"/>
    </source>
</evidence>
<dbReference type="AlphaFoldDB" id="A0A024T987"/>